<dbReference type="NCBIfam" id="TIGR02605">
    <property type="entry name" value="CxxC_CxxC_SSSS"/>
    <property type="match status" value="1"/>
</dbReference>
<comment type="caution">
    <text evidence="2">The sequence shown here is derived from an EMBL/GenBank/DDBJ whole genome shotgun (WGS) entry which is preliminary data.</text>
</comment>
<protein>
    <recommendedName>
        <fullName evidence="1">Putative regulatory protein FmdB zinc ribbon domain-containing protein</fullName>
    </recommendedName>
</protein>
<dbReference type="SMART" id="SM00834">
    <property type="entry name" value="CxxC_CXXC_SSSS"/>
    <property type="match status" value="1"/>
</dbReference>
<dbReference type="AlphaFoldDB" id="A0A0F9I9W4"/>
<dbReference type="InterPro" id="IPR013429">
    <property type="entry name" value="Regulatory_FmdB_Zinc_ribbon"/>
</dbReference>
<dbReference type="EMBL" id="LAZR01012931">
    <property type="protein sequence ID" value="KKM24401.1"/>
    <property type="molecule type" value="Genomic_DNA"/>
</dbReference>
<accession>A0A0F9I9W4</accession>
<feature type="domain" description="Putative regulatory protein FmdB zinc ribbon" evidence="1">
    <location>
        <begin position="1"/>
        <end position="40"/>
    </location>
</feature>
<gene>
    <name evidence="2" type="ORF">LCGC14_1605440</name>
</gene>
<sequence length="116" mass="13265">MPEYTYKCLECGKVFSDLNTISNRNTTECECGSKANRDIDAELAQSSGYQATSDHEHWSLSMGVPVSQVAEFRKRFPNSTYHDDGRLLVKNQKHKRKQGAERGMAELDHNCKAYFR</sequence>
<organism evidence="2">
    <name type="scientific">marine sediment metagenome</name>
    <dbReference type="NCBI Taxonomy" id="412755"/>
    <lineage>
        <taxon>unclassified sequences</taxon>
        <taxon>metagenomes</taxon>
        <taxon>ecological metagenomes</taxon>
    </lineage>
</organism>
<dbReference type="Pfam" id="PF09723">
    <property type="entry name" value="Zn_ribbon_8"/>
    <property type="match status" value="1"/>
</dbReference>
<name>A0A0F9I9W4_9ZZZZ</name>
<evidence type="ECO:0000313" key="2">
    <source>
        <dbReference type="EMBL" id="KKM24401.1"/>
    </source>
</evidence>
<proteinExistence type="predicted"/>
<reference evidence="2" key="1">
    <citation type="journal article" date="2015" name="Nature">
        <title>Complex archaea that bridge the gap between prokaryotes and eukaryotes.</title>
        <authorList>
            <person name="Spang A."/>
            <person name="Saw J.H."/>
            <person name="Jorgensen S.L."/>
            <person name="Zaremba-Niedzwiedzka K."/>
            <person name="Martijn J."/>
            <person name="Lind A.E."/>
            <person name="van Eijk R."/>
            <person name="Schleper C."/>
            <person name="Guy L."/>
            <person name="Ettema T.J."/>
        </authorList>
    </citation>
    <scope>NUCLEOTIDE SEQUENCE</scope>
</reference>
<evidence type="ECO:0000259" key="1">
    <source>
        <dbReference type="SMART" id="SM00834"/>
    </source>
</evidence>